<evidence type="ECO:0000313" key="1">
    <source>
        <dbReference type="EMBL" id="KAK7300181.1"/>
    </source>
</evidence>
<protein>
    <submittedName>
        <fullName evidence="1">Uncharacterized protein</fullName>
    </submittedName>
</protein>
<comment type="caution">
    <text evidence="1">The sequence shown here is derived from an EMBL/GenBank/DDBJ whole genome shotgun (WGS) entry which is preliminary data.</text>
</comment>
<name>A0AAN9JLA0_CLITE</name>
<accession>A0AAN9JLA0</accession>
<gene>
    <name evidence="1" type="ORF">RJT34_11018</name>
</gene>
<dbReference type="EMBL" id="JAYKXN010000003">
    <property type="protein sequence ID" value="KAK7300181.1"/>
    <property type="molecule type" value="Genomic_DNA"/>
</dbReference>
<keyword evidence="2" id="KW-1185">Reference proteome</keyword>
<sequence>MLLYAQPKSFDHSIPGIRVSWSDNIFLGKLNRHYGRAPPPPHFGLTFLGGHRTAVLDRLPHRLLSGTLWCQLRRSLIASPSSSALTVSCSRESLNFCIFFAFCFFIVVRHLSRN</sequence>
<dbReference type="AlphaFoldDB" id="A0AAN9JLA0"/>
<proteinExistence type="predicted"/>
<dbReference type="Proteomes" id="UP001359559">
    <property type="component" value="Unassembled WGS sequence"/>
</dbReference>
<organism evidence="1 2">
    <name type="scientific">Clitoria ternatea</name>
    <name type="common">Butterfly pea</name>
    <dbReference type="NCBI Taxonomy" id="43366"/>
    <lineage>
        <taxon>Eukaryota</taxon>
        <taxon>Viridiplantae</taxon>
        <taxon>Streptophyta</taxon>
        <taxon>Embryophyta</taxon>
        <taxon>Tracheophyta</taxon>
        <taxon>Spermatophyta</taxon>
        <taxon>Magnoliopsida</taxon>
        <taxon>eudicotyledons</taxon>
        <taxon>Gunneridae</taxon>
        <taxon>Pentapetalae</taxon>
        <taxon>rosids</taxon>
        <taxon>fabids</taxon>
        <taxon>Fabales</taxon>
        <taxon>Fabaceae</taxon>
        <taxon>Papilionoideae</taxon>
        <taxon>50 kb inversion clade</taxon>
        <taxon>NPAAA clade</taxon>
        <taxon>indigoferoid/millettioid clade</taxon>
        <taxon>Phaseoleae</taxon>
        <taxon>Clitoria</taxon>
    </lineage>
</organism>
<reference evidence="1 2" key="1">
    <citation type="submission" date="2024-01" db="EMBL/GenBank/DDBJ databases">
        <title>The genomes of 5 underutilized Papilionoideae crops provide insights into root nodulation and disease resistance.</title>
        <authorList>
            <person name="Yuan L."/>
        </authorList>
    </citation>
    <scope>NUCLEOTIDE SEQUENCE [LARGE SCALE GENOMIC DNA]</scope>
    <source>
        <strain evidence="1">LY-2023</strain>
        <tissue evidence="1">Leaf</tissue>
    </source>
</reference>
<evidence type="ECO:0000313" key="2">
    <source>
        <dbReference type="Proteomes" id="UP001359559"/>
    </source>
</evidence>